<dbReference type="GO" id="GO:0005576">
    <property type="term" value="C:extracellular region"/>
    <property type="evidence" value="ECO:0007669"/>
    <property type="project" value="TreeGrafter"/>
</dbReference>
<dbReference type="NCBIfam" id="TIGR03919">
    <property type="entry name" value="T7SS_EccB"/>
    <property type="match status" value="1"/>
</dbReference>
<accession>A0A0A6UMC4</accession>
<keyword evidence="3" id="KW-1185">Reference proteome</keyword>
<evidence type="ECO:0008006" key="4">
    <source>
        <dbReference type="Google" id="ProtNLM"/>
    </source>
</evidence>
<dbReference type="Gene3D" id="3.30.2390.20">
    <property type="entry name" value="Type VII secretion system EccB, repeat 1 domain"/>
    <property type="match status" value="1"/>
</dbReference>
<proteinExistence type="predicted"/>
<evidence type="ECO:0000313" key="2">
    <source>
        <dbReference type="EMBL" id="KHD76586.1"/>
    </source>
</evidence>
<dbReference type="Pfam" id="PF05108">
    <property type="entry name" value="T7SS_ESX1_EccB"/>
    <property type="match status" value="1"/>
</dbReference>
<dbReference type="InterPro" id="IPR044857">
    <property type="entry name" value="T7SS_EccB_R1"/>
</dbReference>
<dbReference type="AlphaFoldDB" id="A0A0A6UMC4"/>
<keyword evidence="1" id="KW-0472">Membrane</keyword>
<reference evidence="2 3" key="1">
    <citation type="submission" date="2014-10" db="EMBL/GenBank/DDBJ databases">
        <title>Draft genome sequence of Actinoplanes utahensis NRRL 12052.</title>
        <authorList>
            <person name="Velasco-Bucheli B."/>
            <person name="del Cerro C."/>
            <person name="Hormigo D."/>
            <person name="Garcia J.L."/>
            <person name="Acebal C."/>
            <person name="Arroyo M."/>
            <person name="de la Mata I."/>
        </authorList>
    </citation>
    <scope>NUCLEOTIDE SEQUENCE [LARGE SCALE GENOMIC DNA]</scope>
    <source>
        <strain evidence="2 3">NRRL 12052</strain>
    </source>
</reference>
<dbReference type="PANTHER" id="PTHR40765:SF2">
    <property type="entry name" value="ESX-2 SECRETION SYSTEM ATPASE ECCB2"/>
    <property type="match status" value="1"/>
</dbReference>
<keyword evidence="1" id="KW-1133">Transmembrane helix</keyword>
<evidence type="ECO:0000256" key="1">
    <source>
        <dbReference type="SAM" id="Phobius"/>
    </source>
</evidence>
<dbReference type="eggNOG" id="COG3266">
    <property type="taxonomic scope" value="Bacteria"/>
</dbReference>
<dbReference type="STRING" id="1869.MB27_16445"/>
<dbReference type="PANTHER" id="PTHR40765">
    <property type="entry name" value="ESX-2 SECRETION SYSTEM ATPASE ECCB2"/>
    <property type="match status" value="1"/>
</dbReference>
<dbReference type="Proteomes" id="UP000054537">
    <property type="component" value="Unassembled WGS sequence"/>
</dbReference>
<protein>
    <recommendedName>
        <fullName evidence="4">Type VII secretion protein EccB</fullName>
    </recommendedName>
</protein>
<dbReference type="OrthoDB" id="3847604at2"/>
<organism evidence="2 3">
    <name type="scientific">Actinoplanes utahensis</name>
    <dbReference type="NCBI Taxonomy" id="1869"/>
    <lineage>
        <taxon>Bacteria</taxon>
        <taxon>Bacillati</taxon>
        <taxon>Actinomycetota</taxon>
        <taxon>Actinomycetes</taxon>
        <taxon>Micromonosporales</taxon>
        <taxon>Micromonosporaceae</taxon>
        <taxon>Actinoplanes</taxon>
    </lineage>
</organism>
<sequence>MISRRDQLQSYQFMNQRVISALVMRETDPAQSPLRRGIGALFGGIMIAVLVAAGFGVYGLLTRTGANQWQQEGAVVVERESGASFVYRGRRLLPAVNFASAKLAAGRPNPPVFRIAAKSLTGTPRGNVIGIAGAPASLPDPARQLRLPWAMCAVPGNDPKAVLVVGAGGPPGKVLDASALVADDDPGTAGSHLIWKGRKHAIPQTATFNALFGQNRQPVRVAPAWLNTLPAGADITAVPVADPGGESGAAPGFDNGDVLVSRPASGAEFHIVLDDGVASITELQQAIQTGLTGERPREISLNDLGALPVSRALGDGGGDAAGPPKVPPLENAASGDAVCAVTADAGAPPRVGIATGGAGSFGAAIPTPGNNGGGRALASSVQVGAGGFALVRVPGSGSLVLVTDVALAHPLADEAAVQALGYDPAAATSVPTALINAIPEGVTLDPRAAAQAADRTPP</sequence>
<evidence type="ECO:0000313" key="3">
    <source>
        <dbReference type="Proteomes" id="UP000054537"/>
    </source>
</evidence>
<dbReference type="EMBL" id="JRTT01000017">
    <property type="protein sequence ID" value="KHD76586.1"/>
    <property type="molecule type" value="Genomic_DNA"/>
</dbReference>
<keyword evidence="1" id="KW-0812">Transmembrane</keyword>
<feature type="transmembrane region" description="Helical" evidence="1">
    <location>
        <begin position="38"/>
        <end position="61"/>
    </location>
</feature>
<gene>
    <name evidence="2" type="ORF">MB27_16445</name>
</gene>
<dbReference type="InterPro" id="IPR007795">
    <property type="entry name" value="T7SS_EccB"/>
</dbReference>
<comment type="caution">
    <text evidence="2">The sequence shown here is derived from an EMBL/GenBank/DDBJ whole genome shotgun (WGS) entry which is preliminary data.</text>
</comment>
<dbReference type="RefSeq" id="WP_043525459.1">
    <property type="nucleotide sequence ID" value="NZ_BAABKU010000035.1"/>
</dbReference>
<name>A0A0A6UMC4_ACTUT</name>